<dbReference type="EMBL" id="BTGC01000008">
    <property type="protein sequence ID" value="GMM51748.1"/>
    <property type="molecule type" value="Genomic_DNA"/>
</dbReference>
<evidence type="ECO:0000256" key="3">
    <source>
        <dbReference type="ARBA" id="ARBA00022989"/>
    </source>
</evidence>
<dbReference type="PANTHER" id="PTHR23502:SF190">
    <property type="entry name" value="YALI0F08063P"/>
    <property type="match status" value="1"/>
</dbReference>
<feature type="transmembrane region" description="Helical" evidence="6">
    <location>
        <begin position="503"/>
        <end position="525"/>
    </location>
</feature>
<feature type="transmembrane region" description="Helical" evidence="6">
    <location>
        <begin position="220"/>
        <end position="242"/>
    </location>
</feature>
<evidence type="ECO:0000256" key="2">
    <source>
        <dbReference type="ARBA" id="ARBA00022692"/>
    </source>
</evidence>
<feature type="region of interest" description="Disordered" evidence="5">
    <location>
        <begin position="1"/>
        <end position="54"/>
    </location>
</feature>
<dbReference type="Proteomes" id="UP001362899">
    <property type="component" value="Unassembled WGS sequence"/>
</dbReference>
<dbReference type="GO" id="GO:0005886">
    <property type="term" value="C:plasma membrane"/>
    <property type="evidence" value="ECO:0007669"/>
    <property type="project" value="TreeGrafter"/>
</dbReference>
<dbReference type="InterPro" id="IPR036259">
    <property type="entry name" value="MFS_trans_sf"/>
</dbReference>
<comment type="subcellular location">
    <subcellularLocation>
        <location evidence="1">Membrane</location>
        <topology evidence="1">Multi-pass membrane protein</topology>
    </subcellularLocation>
</comment>
<feature type="transmembrane region" description="Helical" evidence="6">
    <location>
        <begin position="399"/>
        <end position="418"/>
    </location>
</feature>
<protein>
    <recommendedName>
        <fullName evidence="7">Major facilitator superfamily (MFS) profile domain-containing protein</fullName>
    </recommendedName>
</protein>
<feature type="transmembrane region" description="Helical" evidence="6">
    <location>
        <begin position="288"/>
        <end position="313"/>
    </location>
</feature>
<evidence type="ECO:0000256" key="5">
    <source>
        <dbReference type="SAM" id="MobiDB-lite"/>
    </source>
</evidence>
<dbReference type="CDD" id="cd17323">
    <property type="entry name" value="MFS_Tpo1_MDR_like"/>
    <property type="match status" value="1"/>
</dbReference>
<dbReference type="AlphaFoldDB" id="A0AAV5RLX4"/>
<comment type="caution">
    <text evidence="8">The sequence shown here is derived from an EMBL/GenBank/DDBJ whole genome shotgun (WGS) entry which is preliminary data.</text>
</comment>
<keyword evidence="4 6" id="KW-0472">Membrane</keyword>
<proteinExistence type="predicted"/>
<keyword evidence="2 6" id="KW-0812">Transmembrane</keyword>
<dbReference type="Pfam" id="PF07690">
    <property type="entry name" value="MFS_1"/>
    <property type="match status" value="1"/>
</dbReference>
<feature type="transmembrane region" description="Helical" evidence="6">
    <location>
        <begin position="254"/>
        <end position="276"/>
    </location>
</feature>
<feature type="domain" description="Major facilitator superfamily (MFS) profile" evidence="7">
    <location>
        <begin position="129"/>
        <end position="569"/>
    </location>
</feature>
<dbReference type="PROSITE" id="PS50850">
    <property type="entry name" value="MFS"/>
    <property type="match status" value="1"/>
</dbReference>
<feature type="transmembrane region" description="Helical" evidence="6">
    <location>
        <begin position="439"/>
        <end position="458"/>
    </location>
</feature>
<evidence type="ECO:0000256" key="6">
    <source>
        <dbReference type="SAM" id="Phobius"/>
    </source>
</evidence>
<evidence type="ECO:0000313" key="9">
    <source>
        <dbReference type="Proteomes" id="UP001362899"/>
    </source>
</evidence>
<evidence type="ECO:0000313" key="8">
    <source>
        <dbReference type="EMBL" id="GMM51748.1"/>
    </source>
</evidence>
<organism evidence="8 9">
    <name type="scientific">Starmerella bacillaris</name>
    <name type="common">Yeast</name>
    <name type="synonym">Candida zemplinina</name>
    <dbReference type="NCBI Taxonomy" id="1247836"/>
    <lineage>
        <taxon>Eukaryota</taxon>
        <taxon>Fungi</taxon>
        <taxon>Dikarya</taxon>
        <taxon>Ascomycota</taxon>
        <taxon>Saccharomycotina</taxon>
        <taxon>Dipodascomycetes</taxon>
        <taxon>Dipodascales</taxon>
        <taxon>Trichomonascaceae</taxon>
        <taxon>Starmerella</taxon>
    </lineage>
</organism>
<evidence type="ECO:0000259" key="7">
    <source>
        <dbReference type="PROSITE" id="PS50850"/>
    </source>
</evidence>
<gene>
    <name evidence="8" type="ORF">DASB73_027110</name>
</gene>
<feature type="transmembrane region" description="Helical" evidence="6">
    <location>
        <begin position="164"/>
        <end position="184"/>
    </location>
</feature>
<evidence type="ECO:0000256" key="1">
    <source>
        <dbReference type="ARBA" id="ARBA00004141"/>
    </source>
</evidence>
<name>A0AAV5RLX4_STABA</name>
<keyword evidence="9" id="KW-1185">Reference proteome</keyword>
<dbReference type="InterPro" id="IPR020846">
    <property type="entry name" value="MFS_dom"/>
</dbReference>
<dbReference type="SUPFAM" id="SSF103473">
    <property type="entry name" value="MFS general substrate transporter"/>
    <property type="match status" value="1"/>
</dbReference>
<reference evidence="8 9" key="1">
    <citation type="journal article" date="2023" name="Elife">
        <title>Identification of key yeast species and microbe-microbe interactions impacting larval growth of Drosophila in the wild.</title>
        <authorList>
            <person name="Mure A."/>
            <person name="Sugiura Y."/>
            <person name="Maeda R."/>
            <person name="Honda K."/>
            <person name="Sakurai N."/>
            <person name="Takahashi Y."/>
            <person name="Watada M."/>
            <person name="Katoh T."/>
            <person name="Gotoh A."/>
            <person name="Gotoh Y."/>
            <person name="Taniguchi I."/>
            <person name="Nakamura K."/>
            <person name="Hayashi T."/>
            <person name="Katayama T."/>
            <person name="Uemura T."/>
            <person name="Hattori Y."/>
        </authorList>
    </citation>
    <scope>NUCLEOTIDE SEQUENCE [LARGE SCALE GENOMIC DNA]</scope>
    <source>
        <strain evidence="8 9">SB-73</strain>
    </source>
</reference>
<feature type="transmembrane region" description="Helical" evidence="6">
    <location>
        <begin position="531"/>
        <end position="551"/>
    </location>
</feature>
<dbReference type="GO" id="GO:0022857">
    <property type="term" value="F:transmembrane transporter activity"/>
    <property type="evidence" value="ECO:0007669"/>
    <property type="project" value="InterPro"/>
</dbReference>
<feature type="transmembrane region" description="Helical" evidence="6">
    <location>
        <begin position="354"/>
        <end position="379"/>
    </location>
</feature>
<dbReference type="PANTHER" id="PTHR23502">
    <property type="entry name" value="MAJOR FACILITATOR SUPERFAMILY"/>
    <property type="match status" value="1"/>
</dbReference>
<feature type="transmembrane region" description="Helical" evidence="6">
    <location>
        <begin position="196"/>
        <end position="214"/>
    </location>
</feature>
<dbReference type="Gene3D" id="1.20.1250.20">
    <property type="entry name" value="MFS general substrate transporter like domains"/>
    <property type="match status" value="1"/>
</dbReference>
<dbReference type="InterPro" id="IPR011701">
    <property type="entry name" value="MFS"/>
</dbReference>
<feature type="transmembrane region" description="Helical" evidence="6">
    <location>
        <begin position="464"/>
        <end position="491"/>
    </location>
</feature>
<keyword evidence="3 6" id="KW-1133">Transmembrane helix</keyword>
<sequence>MTSSDISSLEDVVKYSSDGSNPEPYNEAHANDLENNRNASHASGNANDDDDEDNLSLSRVLSHDNERAGFTPFEMDDDVVTRIRTRASIVSDVKKAQDLSEKYPDGLVRLPQDSPIRALNWTFKKKIWHTMGYGVTTLSAQMGASILSASNQQITQEFHVGSEVAVLAFSVFVLGNIVGPPFFAPLSELFGRKVGVFIPCFIGGIMMCIAANVNSIAALVVFRFLAGVFCAAPVVSSGGAMADMWAADQRAAALVLYAINIVAGAEAAPTLGALLVSTGSYGWRWSQWLTGLLCMTISTFNMAVMTETFFPVAEKNEVRRLKLESGYWALHSEHDKWQLSFNEFVNVHLKRPMLMLATPIIFLFVIYASFVYGLVFLLITSASLEFETVHHFTHVTGFIPLLALFIGFLFGGGLNVLQSKRFARVGKALGRKPEPEERLPCMMLFGWMMPCGMFLYGWTMKSWIHWFVPCLGLAFVGGGMAVIFQGCLIYMVDVYTKYSASAIAANTIVRSIFGGVFPLFAMQMFRGMGVHWASSLLAFIGVALCPVPWLFHAFGARIRAHDPYRAKLT</sequence>
<accession>A0AAV5RLX4</accession>
<evidence type="ECO:0000256" key="4">
    <source>
        <dbReference type="ARBA" id="ARBA00023136"/>
    </source>
</evidence>